<dbReference type="Pfam" id="PF00155">
    <property type="entry name" value="Aminotran_1_2"/>
    <property type="match status" value="1"/>
</dbReference>
<comment type="similarity">
    <text evidence="1">In the C-terminal section; belongs to the class-I pyridoxal-phosphate-dependent aminotransferase family.</text>
</comment>
<dbReference type="EMBL" id="AP025334">
    <property type="protein sequence ID" value="BDD51129.1"/>
    <property type="molecule type" value="Genomic_DNA"/>
</dbReference>
<keyword evidence="4" id="KW-0238">DNA-binding</keyword>
<dbReference type="SUPFAM" id="SSF46785">
    <property type="entry name" value="Winged helix' DNA-binding domain"/>
    <property type="match status" value="1"/>
</dbReference>
<name>A0ABN6LPM9_9ENTR</name>
<dbReference type="InterPro" id="IPR000524">
    <property type="entry name" value="Tscrpt_reg_HTH_GntR"/>
</dbReference>
<dbReference type="PROSITE" id="PS50949">
    <property type="entry name" value="HTH_GNTR"/>
    <property type="match status" value="1"/>
</dbReference>
<dbReference type="InterPro" id="IPR036390">
    <property type="entry name" value="WH_DNA-bd_sf"/>
</dbReference>
<proteinExistence type="inferred from homology"/>
<dbReference type="InterPro" id="IPR036388">
    <property type="entry name" value="WH-like_DNA-bd_sf"/>
</dbReference>
<dbReference type="PANTHER" id="PTHR46577:SF1">
    <property type="entry name" value="HTH-TYPE TRANSCRIPTIONAL REGULATORY PROTEIN GABR"/>
    <property type="match status" value="1"/>
</dbReference>
<dbReference type="SUPFAM" id="SSF53383">
    <property type="entry name" value="PLP-dependent transferases"/>
    <property type="match status" value="1"/>
</dbReference>
<keyword evidence="3" id="KW-0805">Transcription regulation</keyword>
<dbReference type="InterPro" id="IPR004839">
    <property type="entry name" value="Aminotransferase_I/II_large"/>
</dbReference>
<reference evidence="7 8" key="1">
    <citation type="submission" date="2021-12" db="EMBL/GenBank/DDBJ databases">
        <title>Complete genome sequence of Phytobacter diazotrophicus TA9734.</title>
        <authorList>
            <person name="Kubota H."/>
            <person name="Nakayama Y."/>
            <person name="Ariyoshi T."/>
        </authorList>
    </citation>
    <scope>NUCLEOTIDE SEQUENCE [LARGE SCALE GENOMIC DNA]</scope>
    <source>
        <strain evidence="7 8">TA9734</strain>
    </source>
</reference>
<dbReference type="Gene3D" id="3.40.640.10">
    <property type="entry name" value="Type I PLP-dependent aspartate aminotransferase-like (Major domain)"/>
    <property type="match status" value="1"/>
</dbReference>
<dbReference type="Proteomes" id="UP001320460">
    <property type="component" value="Chromosome"/>
</dbReference>
<dbReference type="Gene3D" id="3.90.1150.10">
    <property type="entry name" value="Aspartate Aminotransferase, domain 1"/>
    <property type="match status" value="1"/>
</dbReference>
<dbReference type="Pfam" id="PF00392">
    <property type="entry name" value="GntR"/>
    <property type="match status" value="1"/>
</dbReference>
<evidence type="ECO:0000313" key="8">
    <source>
        <dbReference type="Proteomes" id="UP001320460"/>
    </source>
</evidence>
<keyword evidence="2" id="KW-0663">Pyridoxal phosphate</keyword>
<evidence type="ECO:0000256" key="1">
    <source>
        <dbReference type="ARBA" id="ARBA00005384"/>
    </source>
</evidence>
<keyword evidence="8" id="KW-1185">Reference proteome</keyword>
<evidence type="ECO:0000256" key="3">
    <source>
        <dbReference type="ARBA" id="ARBA00023015"/>
    </source>
</evidence>
<evidence type="ECO:0000256" key="5">
    <source>
        <dbReference type="ARBA" id="ARBA00023163"/>
    </source>
</evidence>
<sequence>MDTIVKARYKSLVDEFARAIKSGELVAGTRLPTHRVLSAQHHISLVTATRVYAELEAMGLVSGETGRGTFVREIMLPRGQGIDRHAIASDVIDLSFNYPALPEQAELLRTALRQLSVSGDIESLLRYQPHGGKTSERSVFADYLAQFGVKTAPENLMIVNGTQHGLAVAVMGLLKPGDVVAVDTLTYPGFKVLAEQFHLELVAVPACGEAMDPEALRKLCKKRRVKAIYTMPTLHNPLGWVANDAFRREIAAIACEHDLLIIEDATYVWLVDNPPLPIHHYAPERTLYLAGFSKNVASGLRVGMVVAPADKKQGIERAIRATTWNTPALMTAIVCGWVLDGTVARLEQLKREDARYRQAVAREYLAPLHCVSHPSSYFVWLPLQEEVRADRVVSALLKENISLTTAEPFSTSIHTPHALRMAIGSVDIDTLKSAARKVRETIEYFNAR</sequence>
<evidence type="ECO:0000313" key="7">
    <source>
        <dbReference type="EMBL" id="BDD51129.1"/>
    </source>
</evidence>
<dbReference type="InterPro" id="IPR015421">
    <property type="entry name" value="PyrdxlP-dep_Trfase_major"/>
</dbReference>
<evidence type="ECO:0000256" key="4">
    <source>
        <dbReference type="ARBA" id="ARBA00023125"/>
    </source>
</evidence>
<accession>A0ABN6LPM9</accession>
<gene>
    <name evidence="7" type="ORF">PDTA9734_26160</name>
</gene>
<dbReference type="InterPro" id="IPR015422">
    <property type="entry name" value="PyrdxlP-dep_Trfase_small"/>
</dbReference>
<dbReference type="CDD" id="cd00609">
    <property type="entry name" value="AAT_like"/>
    <property type="match status" value="1"/>
</dbReference>
<evidence type="ECO:0000256" key="2">
    <source>
        <dbReference type="ARBA" id="ARBA00022898"/>
    </source>
</evidence>
<feature type="domain" description="HTH gntR-type" evidence="6">
    <location>
        <begin position="6"/>
        <end position="74"/>
    </location>
</feature>
<dbReference type="PANTHER" id="PTHR46577">
    <property type="entry name" value="HTH-TYPE TRANSCRIPTIONAL REGULATORY PROTEIN GABR"/>
    <property type="match status" value="1"/>
</dbReference>
<dbReference type="Gene3D" id="1.10.10.10">
    <property type="entry name" value="Winged helix-like DNA-binding domain superfamily/Winged helix DNA-binding domain"/>
    <property type="match status" value="1"/>
</dbReference>
<dbReference type="SMART" id="SM00345">
    <property type="entry name" value="HTH_GNTR"/>
    <property type="match status" value="1"/>
</dbReference>
<protein>
    <submittedName>
        <fullName evidence="7">GntR family transcriptional regulator</fullName>
    </submittedName>
</protein>
<evidence type="ECO:0000259" key="6">
    <source>
        <dbReference type="PROSITE" id="PS50949"/>
    </source>
</evidence>
<dbReference type="CDD" id="cd07377">
    <property type="entry name" value="WHTH_GntR"/>
    <property type="match status" value="1"/>
</dbReference>
<dbReference type="InterPro" id="IPR051446">
    <property type="entry name" value="HTH_trans_reg/aminotransferase"/>
</dbReference>
<organism evidence="7 8">
    <name type="scientific">Phytobacter diazotrophicus</name>
    <dbReference type="NCBI Taxonomy" id="395631"/>
    <lineage>
        <taxon>Bacteria</taxon>
        <taxon>Pseudomonadati</taxon>
        <taxon>Pseudomonadota</taxon>
        <taxon>Gammaproteobacteria</taxon>
        <taxon>Enterobacterales</taxon>
        <taxon>Enterobacteriaceae</taxon>
        <taxon>Phytobacter</taxon>
    </lineage>
</organism>
<keyword evidence="5" id="KW-0804">Transcription</keyword>
<dbReference type="InterPro" id="IPR015424">
    <property type="entry name" value="PyrdxlP-dep_Trfase"/>
</dbReference>